<organism evidence="1">
    <name type="scientific">marine sediment metagenome</name>
    <dbReference type="NCBI Taxonomy" id="412755"/>
    <lineage>
        <taxon>unclassified sequences</taxon>
        <taxon>metagenomes</taxon>
        <taxon>ecological metagenomes</taxon>
    </lineage>
</organism>
<name>A0A0F9JYF7_9ZZZZ</name>
<sequence>MSDNKFSDANSPEKENAVRIALGVEKKFTVDISIPTIGVVHLKQVTIMAISAADAEAKAEEQVLSGEIDAAGEESEEHGHDYDYAPSLEWYYEVNEVNEAD</sequence>
<evidence type="ECO:0000313" key="1">
    <source>
        <dbReference type="EMBL" id="KKM67496.1"/>
    </source>
</evidence>
<dbReference type="EMBL" id="LAZR01010338">
    <property type="protein sequence ID" value="KKM67496.1"/>
    <property type="molecule type" value="Genomic_DNA"/>
</dbReference>
<gene>
    <name evidence="1" type="ORF">LCGC14_1470530</name>
</gene>
<accession>A0A0F9JYF7</accession>
<reference evidence="1" key="1">
    <citation type="journal article" date="2015" name="Nature">
        <title>Complex archaea that bridge the gap between prokaryotes and eukaryotes.</title>
        <authorList>
            <person name="Spang A."/>
            <person name="Saw J.H."/>
            <person name="Jorgensen S.L."/>
            <person name="Zaremba-Niedzwiedzka K."/>
            <person name="Martijn J."/>
            <person name="Lind A.E."/>
            <person name="van Eijk R."/>
            <person name="Schleper C."/>
            <person name="Guy L."/>
            <person name="Ettema T.J."/>
        </authorList>
    </citation>
    <scope>NUCLEOTIDE SEQUENCE</scope>
</reference>
<proteinExistence type="predicted"/>
<dbReference type="AlphaFoldDB" id="A0A0F9JYF7"/>
<protein>
    <submittedName>
        <fullName evidence="1">Uncharacterized protein</fullName>
    </submittedName>
</protein>
<comment type="caution">
    <text evidence="1">The sequence shown here is derived from an EMBL/GenBank/DDBJ whole genome shotgun (WGS) entry which is preliminary data.</text>
</comment>